<sequence length="331" mass="36569">MIISRTPFRISFAGGGSDLREYYQNYGGAVLSVTIDKYVYLSMHPYFNEKKIFLKYSSNELVDTVDQIQHRIIKQVFSNLNISGVDLNSSADIPAGTGLASSSAFTSGLLNLTYAYLGKFISREAIAKMACDIEIEQLKEPIGKQDQYACAIGGLNFIEFRENEQVVVNKVKLGAGNQSKLQNNLLMFYLGNTRSASSILSEQRKNIISGADKNNNLHKMVQLAYDLQKELQAGQVDAIGEILHTGWKYKKELASQISNPQIDHYYDLALKAGAVGGKLLGAGGGGFLLFYVPEQSHESVRVALQELAELPFQFDFSGSSIVFADEQFPRS</sequence>
<keyword evidence="3 8" id="KW-0418">Kinase</keyword>
<dbReference type="PANTHER" id="PTHR32463">
    <property type="entry name" value="L-FUCOSE KINASE"/>
    <property type="match status" value="1"/>
</dbReference>
<evidence type="ECO:0000256" key="3">
    <source>
        <dbReference type="ARBA" id="ARBA00022777"/>
    </source>
</evidence>
<dbReference type="OrthoDB" id="9812992at2"/>
<dbReference type="Pfam" id="PF08544">
    <property type="entry name" value="GHMP_kinases_C"/>
    <property type="match status" value="1"/>
</dbReference>
<dbReference type="InterPro" id="IPR052203">
    <property type="entry name" value="GHMP_Kinase-Related"/>
</dbReference>
<evidence type="ECO:0000259" key="6">
    <source>
        <dbReference type="Pfam" id="PF00288"/>
    </source>
</evidence>
<dbReference type="GO" id="GO:0005524">
    <property type="term" value="F:ATP binding"/>
    <property type="evidence" value="ECO:0007669"/>
    <property type="project" value="UniProtKB-KW"/>
</dbReference>
<evidence type="ECO:0000256" key="1">
    <source>
        <dbReference type="ARBA" id="ARBA00022679"/>
    </source>
</evidence>
<evidence type="ECO:0000313" key="8">
    <source>
        <dbReference type="EMBL" id="PWJ60387.1"/>
    </source>
</evidence>
<dbReference type="PIRSF" id="PIRSF036406">
    <property type="entry name" value="Hept_kin"/>
    <property type="match status" value="1"/>
</dbReference>
<evidence type="ECO:0000256" key="5">
    <source>
        <dbReference type="ARBA" id="ARBA00038121"/>
    </source>
</evidence>
<dbReference type="SUPFAM" id="SSF55060">
    <property type="entry name" value="GHMP Kinase, C-terminal domain"/>
    <property type="match status" value="1"/>
</dbReference>
<comment type="caution">
    <text evidence="8">The sequence shown here is derived from an EMBL/GenBank/DDBJ whole genome shotgun (WGS) entry which is preliminary data.</text>
</comment>
<evidence type="ECO:0000256" key="4">
    <source>
        <dbReference type="ARBA" id="ARBA00022840"/>
    </source>
</evidence>
<reference evidence="8 9" key="1">
    <citation type="submission" date="2018-03" db="EMBL/GenBank/DDBJ databases">
        <title>Genomic Encyclopedia of Archaeal and Bacterial Type Strains, Phase II (KMG-II): from individual species to whole genera.</title>
        <authorList>
            <person name="Goeker M."/>
        </authorList>
    </citation>
    <scope>NUCLEOTIDE SEQUENCE [LARGE SCALE GENOMIC DNA]</scope>
    <source>
        <strain evidence="8 9">DSM 100346</strain>
    </source>
</reference>
<dbReference type="InterPro" id="IPR014606">
    <property type="entry name" value="Heptose_7-P_kinase"/>
</dbReference>
<dbReference type="InterPro" id="IPR013750">
    <property type="entry name" value="GHMP_kinase_C_dom"/>
</dbReference>
<comment type="similarity">
    <text evidence="5">Belongs to the GHMP kinase family.</text>
</comment>
<dbReference type="InterPro" id="IPR001174">
    <property type="entry name" value="HddA/FKP"/>
</dbReference>
<feature type="domain" description="GHMP kinase C-terminal" evidence="7">
    <location>
        <begin position="228"/>
        <end position="306"/>
    </location>
</feature>
<dbReference type="InterPro" id="IPR036554">
    <property type="entry name" value="GHMP_kinase_C_sf"/>
</dbReference>
<dbReference type="SUPFAM" id="SSF54211">
    <property type="entry name" value="Ribosomal protein S5 domain 2-like"/>
    <property type="match status" value="1"/>
</dbReference>
<keyword evidence="9" id="KW-1185">Reference proteome</keyword>
<keyword evidence="1" id="KW-0808">Transferase</keyword>
<dbReference type="Pfam" id="PF00288">
    <property type="entry name" value="GHMP_kinases_N"/>
    <property type="match status" value="1"/>
</dbReference>
<dbReference type="PRINTS" id="PR00960">
    <property type="entry name" value="LMBPPROTEIN"/>
</dbReference>
<dbReference type="Gene3D" id="3.30.230.120">
    <property type="match status" value="1"/>
</dbReference>
<protein>
    <submittedName>
        <fullName evidence="8">D-glycero-alpha-D-manno-heptose-7-phosphate kinase</fullName>
    </submittedName>
</protein>
<dbReference type="InterPro" id="IPR006204">
    <property type="entry name" value="GHMP_kinase_N_dom"/>
</dbReference>
<dbReference type="AlphaFoldDB" id="A0A316BD33"/>
<proteinExistence type="inferred from homology"/>
<dbReference type="Proteomes" id="UP000245880">
    <property type="component" value="Unassembled WGS sequence"/>
</dbReference>
<dbReference type="GO" id="GO:0050201">
    <property type="term" value="F:fucokinase activity"/>
    <property type="evidence" value="ECO:0007669"/>
    <property type="project" value="TreeGrafter"/>
</dbReference>
<keyword evidence="4" id="KW-0067">ATP-binding</keyword>
<feature type="domain" description="GHMP kinase N-terminal" evidence="6">
    <location>
        <begin position="72"/>
        <end position="154"/>
    </location>
</feature>
<organism evidence="8 9">
    <name type="scientific">Dyadobacter jejuensis</name>
    <dbReference type="NCBI Taxonomy" id="1082580"/>
    <lineage>
        <taxon>Bacteria</taxon>
        <taxon>Pseudomonadati</taxon>
        <taxon>Bacteroidota</taxon>
        <taxon>Cytophagia</taxon>
        <taxon>Cytophagales</taxon>
        <taxon>Spirosomataceae</taxon>
        <taxon>Dyadobacter</taxon>
    </lineage>
</organism>
<dbReference type="InterPro" id="IPR020568">
    <property type="entry name" value="Ribosomal_Su5_D2-typ_SF"/>
</dbReference>
<dbReference type="RefSeq" id="WP_109672576.1">
    <property type="nucleotide sequence ID" value="NZ_QGDT01000001.1"/>
</dbReference>
<dbReference type="EMBL" id="QGDT01000001">
    <property type="protein sequence ID" value="PWJ60387.1"/>
    <property type="molecule type" value="Genomic_DNA"/>
</dbReference>
<gene>
    <name evidence="8" type="ORF">CLV98_101571</name>
</gene>
<evidence type="ECO:0000313" key="9">
    <source>
        <dbReference type="Proteomes" id="UP000245880"/>
    </source>
</evidence>
<keyword evidence="2" id="KW-0547">Nucleotide-binding</keyword>
<dbReference type="PANTHER" id="PTHR32463:SF0">
    <property type="entry name" value="L-FUCOSE KINASE"/>
    <property type="match status" value="1"/>
</dbReference>
<evidence type="ECO:0000259" key="7">
    <source>
        <dbReference type="Pfam" id="PF08544"/>
    </source>
</evidence>
<evidence type="ECO:0000256" key="2">
    <source>
        <dbReference type="ARBA" id="ARBA00022741"/>
    </source>
</evidence>
<dbReference type="GO" id="GO:0042352">
    <property type="term" value="P:GDP-L-fucose salvage"/>
    <property type="evidence" value="ECO:0007669"/>
    <property type="project" value="TreeGrafter"/>
</dbReference>
<name>A0A316BD33_9BACT</name>
<accession>A0A316BD33</accession>